<name>A0A834WXK3_9FABA</name>
<sequence>MGMSQNFPSFSCEVRIIQAQNVEFNSSGKGNLFARFYLSAGTNKRIQLNTRKISSKFAPFWDESFSLDCSCTQQFLDNLKQENLVLELRQSNTVPILGKICGSRVLGRAAIPWKSVLESPKMELKEWVKMMDLESGSVIKPLKLQMEIKIGVPSERNRSMRLKNWDECGCKDGHKHGCCDHDYELFALAAAFEAF</sequence>
<dbReference type="Proteomes" id="UP000634136">
    <property type="component" value="Unassembled WGS sequence"/>
</dbReference>
<keyword evidence="3" id="KW-1185">Reference proteome</keyword>
<dbReference type="OrthoDB" id="687396at2759"/>
<comment type="caution">
    <text evidence="2">The sequence shown here is derived from an EMBL/GenBank/DDBJ whole genome shotgun (WGS) entry which is preliminary data.</text>
</comment>
<dbReference type="PANTHER" id="PTHR35503:SF2">
    <property type="entry name" value="OS04G0455700 PROTEIN"/>
    <property type="match status" value="1"/>
</dbReference>
<evidence type="ECO:0000313" key="2">
    <source>
        <dbReference type="EMBL" id="KAF7834292.1"/>
    </source>
</evidence>
<accession>A0A834WXK3</accession>
<dbReference type="InterPro" id="IPR000008">
    <property type="entry name" value="C2_dom"/>
</dbReference>
<dbReference type="AlphaFoldDB" id="A0A834WXK3"/>
<dbReference type="Pfam" id="PF00168">
    <property type="entry name" value="C2"/>
    <property type="match status" value="1"/>
</dbReference>
<feature type="domain" description="C2" evidence="1">
    <location>
        <begin position="1"/>
        <end position="128"/>
    </location>
</feature>
<dbReference type="PROSITE" id="PS50004">
    <property type="entry name" value="C2"/>
    <property type="match status" value="1"/>
</dbReference>
<proteinExistence type="predicted"/>
<dbReference type="SMART" id="SM00239">
    <property type="entry name" value="C2"/>
    <property type="match status" value="1"/>
</dbReference>
<protein>
    <submittedName>
        <fullName evidence="2">Putative C2 domain-containing protein</fullName>
    </submittedName>
</protein>
<dbReference type="EMBL" id="JAAIUW010000004">
    <property type="protein sequence ID" value="KAF7834292.1"/>
    <property type="molecule type" value="Genomic_DNA"/>
</dbReference>
<evidence type="ECO:0000313" key="3">
    <source>
        <dbReference type="Proteomes" id="UP000634136"/>
    </source>
</evidence>
<evidence type="ECO:0000259" key="1">
    <source>
        <dbReference type="PROSITE" id="PS50004"/>
    </source>
</evidence>
<dbReference type="PANTHER" id="PTHR35503">
    <property type="entry name" value="OSJNBA0006M15.15 PROTEIN"/>
    <property type="match status" value="1"/>
</dbReference>
<reference evidence="2" key="1">
    <citation type="submission" date="2020-09" db="EMBL/GenBank/DDBJ databases">
        <title>Genome-Enabled Discovery of Anthraquinone Biosynthesis in Senna tora.</title>
        <authorList>
            <person name="Kang S.-H."/>
            <person name="Pandey R.P."/>
            <person name="Lee C.-M."/>
            <person name="Sim J.-S."/>
            <person name="Jeong J.-T."/>
            <person name="Choi B.-S."/>
            <person name="Jung M."/>
            <person name="Ginzburg D."/>
            <person name="Zhao K."/>
            <person name="Won S.Y."/>
            <person name="Oh T.-J."/>
            <person name="Yu Y."/>
            <person name="Kim N.-H."/>
            <person name="Lee O.R."/>
            <person name="Lee T.-H."/>
            <person name="Bashyal P."/>
            <person name="Kim T.-S."/>
            <person name="Lee W.-H."/>
            <person name="Kawkins C."/>
            <person name="Kim C.-K."/>
            <person name="Kim J.S."/>
            <person name="Ahn B.O."/>
            <person name="Rhee S.Y."/>
            <person name="Sohng J.K."/>
        </authorList>
    </citation>
    <scope>NUCLEOTIDE SEQUENCE</scope>
    <source>
        <tissue evidence="2">Leaf</tissue>
    </source>
</reference>
<organism evidence="2 3">
    <name type="scientific">Senna tora</name>
    <dbReference type="NCBI Taxonomy" id="362788"/>
    <lineage>
        <taxon>Eukaryota</taxon>
        <taxon>Viridiplantae</taxon>
        <taxon>Streptophyta</taxon>
        <taxon>Embryophyta</taxon>
        <taxon>Tracheophyta</taxon>
        <taxon>Spermatophyta</taxon>
        <taxon>Magnoliopsida</taxon>
        <taxon>eudicotyledons</taxon>
        <taxon>Gunneridae</taxon>
        <taxon>Pentapetalae</taxon>
        <taxon>rosids</taxon>
        <taxon>fabids</taxon>
        <taxon>Fabales</taxon>
        <taxon>Fabaceae</taxon>
        <taxon>Caesalpinioideae</taxon>
        <taxon>Cassia clade</taxon>
        <taxon>Senna</taxon>
    </lineage>
</organism>
<dbReference type="CDD" id="cd00030">
    <property type="entry name" value="C2"/>
    <property type="match status" value="1"/>
</dbReference>
<dbReference type="Gene3D" id="2.60.40.150">
    <property type="entry name" value="C2 domain"/>
    <property type="match status" value="1"/>
</dbReference>
<gene>
    <name evidence="2" type="ORF">G2W53_009151</name>
</gene>
<dbReference type="SUPFAM" id="SSF49562">
    <property type="entry name" value="C2 domain (Calcium/lipid-binding domain, CaLB)"/>
    <property type="match status" value="1"/>
</dbReference>
<dbReference type="InterPro" id="IPR035892">
    <property type="entry name" value="C2_domain_sf"/>
</dbReference>